<dbReference type="EMBL" id="CP163302">
    <property type="protein sequence ID" value="XDP44287.1"/>
    <property type="molecule type" value="Genomic_DNA"/>
</dbReference>
<dbReference type="Pfam" id="PF13231">
    <property type="entry name" value="PMT_2"/>
    <property type="match status" value="1"/>
</dbReference>
<evidence type="ECO:0000259" key="10">
    <source>
        <dbReference type="Pfam" id="PF13231"/>
    </source>
</evidence>
<keyword evidence="6 9" id="KW-1133">Transmembrane helix</keyword>
<keyword evidence="7 9" id="KW-0472">Membrane</keyword>
<feature type="transmembrane region" description="Helical" evidence="9">
    <location>
        <begin position="180"/>
        <end position="213"/>
    </location>
</feature>
<feature type="transmembrane region" description="Helical" evidence="9">
    <location>
        <begin position="131"/>
        <end position="149"/>
    </location>
</feature>
<evidence type="ECO:0000256" key="4">
    <source>
        <dbReference type="ARBA" id="ARBA00022679"/>
    </source>
</evidence>
<dbReference type="AlphaFoldDB" id="A0AB39KZY3"/>
<evidence type="ECO:0000256" key="3">
    <source>
        <dbReference type="ARBA" id="ARBA00022676"/>
    </source>
</evidence>
<feature type="transmembrane region" description="Helical" evidence="9">
    <location>
        <begin position="156"/>
        <end position="174"/>
    </location>
</feature>
<feature type="transmembrane region" description="Helical" evidence="9">
    <location>
        <begin position="284"/>
        <end position="303"/>
    </location>
</feature>
<comment type="subcellular location">
    <subcellularLocation>
        <location evidence="1">Cell membrane</location>
        <topology evidence="1">Multi-pass membrane protein</topology>
    </subcellularLocation>
</comment>
<feature type="transmembrane region" description="Helical" evidence="9">
    <location>
        <begin position="107"/>
        <end position="125"/>
    </location>
</feature>
<dbReference type="KEGG" id="spue:AB5L97_13510"/>
<dbReference type="PANTHER" id="PTHR33908">
    <property type="entry name" value="MANNOSYLTRANSFERASE YKCB-RELATED"/>
    <property type="match status" value="1"/>
</dbReference>
<feature type="region of interest" description="Disordered" evidence="8">
    <location>
        <begin position="1"/>
        <end position="21"/>
    </location>
</feature>
<feature type="transmembrane region" description="Helical" evidence="9">
    <location>
        <begin position="220"/>
        <end position="239"/>
    </location>
</feature>
<evidence type="ECO:0000256" key="1">
    <source>
        <dbReference type="ARBA" id="ARBA00004651"/>
    </source>
</evidence>
<evidence type="ECO:0000256" key="9">
    <source>
        <dbReference type="SAM" id="Phobius"/>
    </source>
</evidence>
<feature type="transmembrane region" description="Helical" evidence="9">
    <location>
        <begin position="76"/>
        <end position="95"/>
    </location>
</feature>
<reference evidence="11" key="1">
    <citation type="submission" date="2024-07" db="EMBL/GenBank/DDBJ databases">
        <authorList>
            <person name="fu j."/>
        </authorList>
    </citation>
    <scope>NUCLEOTIDE SEQUENCE</scope>
    <source>
        <strain evidence="11">P10A9</strain>
    </source>
</reference>
<sequence>MVTVTDRGGNSPAGEGGTTRSKVHNIRGIQGLATGVGVFVVGVVASIVGTAGVALWFDESATIAASARPLGKIFELTRSVDAVHAAYYIFMHFWIDVFGAGPLSVRMPSALAVGLVGFAVVRFGTTVVDQRFGATAGLMTVLLPRVVWAGSEARQFGLSALLAVLLVWAVWSAWDRRDWRSWAAVGIVVAVSGYVFLFSVLLLPALIIASFVLRRSPWTTTLSLGLGAAPVIALVLVAAPQTGQVSWIREPSKAQLLKDVLVTQWFEGQDKPLGWYPPPWAEPAAIVLLAFVAALGAVAFFGARRYVNEMRLVVVAVLWACVPTVLLVGISIVATPLYVPRYLTFTAPSIGLLAALGARQLYSRAVVHASALVLVGATLLVPQLYMKDFTPRGADFKKVAAAVGEARAFWSDRIVFKNDQARAIGAAYPEPFVGSSDVLLVEGPADSNTLFGRSAEVAILGRVGRERVIFVGDHQGLDGVAYRELVKSCVAQEYPRGYGRIVLFDCRTGR</sequence>
<proteinExistence type="predicted"/>
<dbReference type="PANTHER" id="PTHR33908:SF3">
    <property type="entry name" value="UNDECAPRENYL PHOSPHATE-ALPHA-4-AMINO-4-DEOXY-L-ARABINOSE ARABINOSYL TRANSFERASE"/>
    <property type="match status" value="1"/>
</dbReference>
<name>A0AB39KZY3_9MICC</name>
<dbReference type="InterPro" id="IPR050297">
    <property type="entry name" value="LipidA_mod_glycosyltrf_83"/>
</dbReference>
<evidence type="ECO:0000313" key="11">
    <source>
        <dbReference type="EMBL" id="XDP44287.1"/>
    </source>
</evidence>
<keyword evidence="5 9" id="KW-0812">Transmembrane</keyword>
<dbReference type="EC" id="2.4.-.-" evidence="11"/>
<dbReference type="GO" id="GO:0010041">
    <property type="term" value="P:response to iron(III) ion"/>
    <property type="evidence" value="ECO:0007669"/>
    <property type="project" value="TreeGrafter"/>
</dbReference>
<evidence type="ECO:0000256" key="7">
    <source>
        <dbReference type="ARBA" id="ARBA00023136"/>
    </source>
</evidence>
<keyword evidence="3 11" id="KW-0328">Glycosyltransferase</keyword>
<dbReference type="InterPro" id="IPR038731">
    <property type="entry name" value="RgtA/B/C-like"/>
</dbReference>
<organism evidence="11">
    <name type="scientific">Sinomonas puerhi</name>
    <dbReference type="NCBI Taxonomy" id="3238584"/>
    <lineage>
        <taxon>Bacteria</taxon>
        <taxon>Bacillati</taxon>
        <taxon>Actinomycetota</taxon>
        <taxon>Actinomycetes</taxon>
        <taxon>Micrococcales</taxon>
        <taxon>Micrococcaceae</taxon>
        <taxon>Sinomonas</taxon>
    </lineage>
</organism>
<feature type="transmembrane region" description="Helical" evidence="9">
    <location>
        <begin position="339"/>
        <end position="358"/>
    </location>
</feature>
<dbReference type="GO" id="GO:0009103">
    <property type="term" value="P:lipopolysaccharide biosynthetic process"/>
    <property type="evidence" value="ECO:0007669"/>
    <property type="project" value="UniProtKB-ARBA"/>
</dbReference>
<evidence type="ECO:0000256" key="6">
    <source>
        <dbReference type="ARBA" id="ARBA00022989"/>
    </source>
</evidence>
<dbReference type="GO" id="GO:0016763">
    <property type="term" value="F:pentosyltransferase activity"/>
    <property type="evidence" value="ECO:0007669"/>
    <property type="project" value="TreeGrafter"/>
</dbReference>
<gene>
    <name evidence="11" type="ORF">AB5L97_13510</name>
</gene>
<feature type="transmembrane region" description="Helical" evidence="9">
    <location>
        <begin position="312"/>
        <end position="333"/>
    </location>
</feature>
<evidence type="ECO:0000256" key="2">
    <source>
        <dbReference type="ARBA" id="ARBA00022475"/>
    </source>
</evidence>
<feature type="transmembrane region" description="Helical" evidence="9">
    <location>
        <begin position="365"/>
        <end position="385"/>
    </location>
</feature>
<dbReference type="GO" id="GO:0005886">
    <property type="term" value="C:plasma membrane"/>
    <property type="evidence" value="ECO:0007669"/>
    <property type="project" value="UniProtKB-SubCell"/>
</dbReference>
<keyword evidence="2" id="KW-1003">Cell membrane</keyword>
<protein>
    <submittedName>
        <fullName evidence="11">Glycosyltransferase family 39 protein</fullName>
        <ecNumber evidence="11">2.4.-.-</ecNumber>
    </submittedName>
</protein>
<feature type="transmembrane region" description="Helical" evidence="9">
    <location>
        <begin position="32"/>
        <end position="56"/>
    </location>
</feature>
<dbReference type="RefSeq" id="WP_369045048.1">
    <property type="nucleotide sequence ID" value="NZ_CP163302.1"/>
</dbReference>
<feature type="domain" description="Glycosyltransferase RgtA/B/C/D-like" evidence="10">
    <location>
        <begin position="90"/>
        <end position="237"/>
    </location>
</feature>
<evidence type="ECO:0000256" key="8">
    <source>
        <dbReference type="SAM" id="MobiDB-lite"/>
    </source>
</evidence>
<keyword evidence="4 11" id="KW-0808">Transferase</keyword>
<accession>A0AB39KZY3</accession>
<evidence type="ECO:0000256" key="5">
    <source>
        <dbReference type="ARBA" id="ARBA00022692"/>
    </source>
</evidence>